<dbReference type="OrthoDB" id="9803878at2"/>
<dbReference type="InterPro" id="IPR010921">
    <property type="entry name" value="Trp_repressor/repl_initiator"/>
</dbReference>
<dbReference type="SUPFAM" id="SSF48295">
    <property type="entry name" value="TrpR-like"/>
    <property type="match status" value="1"/>
</dbReference>
<dbReference type="Proteomes" id="UP000198417">
    <property type="component" value="Unassembled WGS sequence"/>
</dbReference>
<dbReference type="EMBL" id="FZNN01000024">
    <property type="protein sequence ID" value="SNR78001.1"/>
    <property type="molecule type" value="Genomic_DNA"/>
</dbReference>
<evidence type="ECO:0000313" key="2">
    <source>
        <dbReference type="Proteomes" id="UP000198417"/>
    </source>
</evidence>
<reference evidence="1 2" key="1">
    <citation type="submission" date="2017-06" db="EMBL/GenBank/DDBJ databases">
        <authorList>
            <person name="Kim H.J."/>
            <person name="Triplett B.A."/>
        </authorList>
    </citation>
    <scope>NUCLEOTIDE SEQUENCE [LARGE SCALE GENOMIC DNA]</scope>
    <source>
        <strain evidence="1 2">DSM 29052</strain>
    </source>
</reference>
<proteinExistence type="predicted"/>
<sequence length="61" mass="6960">MRWATGTRKSPSAKIVKDIKRATRKQYSSEQKIRSVLDSLRGEDSIAGLCRREGITPSIYY</sequence>
<organism evidence="1 2">
    <name type="scientific">Puniceibacterium sediminis</name>
    <dbReference type="NCBI Taxonomy" id="1608407"/>
    <lineage>
        <taxon>Bacteria</taxon>
        <taxon>Pseudomonadati</taxon>
        <taxon>Pseudomonadota</taxon>
        <taxon>Alphaproteobacteria</taxon>
        <taxon>Rhodobacterales</taxon>
        <taxon>Paracoccaceae</taxon>
        <taxon>Puniceibacterium</taxon>
    </lineage>
</organism>
<protein>
    <submittedName>
        <fullName evidence="1">Transposase</fullName>
    </submittedName>
</protein>
<accession>A0A238Z4Z1</accession>
<dbReference type="AlphaFoldDB" id="A0A238Z4Z1"/>
<gene>
    <name evidence="1" type="ORF">SAMN06265370_1242</name>
</gene>
<keyword evidence="2" id="KW-1185">Reference proteome</keyword>
<evidence type="ECO:0000313" key="1">
    <source>
        <dbReference type="EMBL" id="SNR78001.1"/>
    </source>
</evidence>
<name>A0A238Z4Z1_9RHOB</name>
<dbReference type="GO" id="GO:0043565">
    <property type="term" value="F:sequence-specific DNA binding"/>
    <property type="evidence" value="ECO:0007669"/>
    <property type="project" value="InterPro"/>
</dbReference>